<dbReference type="KEGG" id="msx:AU14_17675"/>
<gene>
    <name evidence="1" type="ORF">AU14_17675</name>
</gene>
<dbReference type="RefSeq" id="WP_158498338.1">
    <property type="nucleotide sequence ID" value="NZ_CP007151.1"/>
</dbReference>
<proteinExistence type="predicted"/>
<name>W5YMG0_9GAMM</name>
<dbReference type="AlphaFoldDB" id="W5YMG0"/>
<evidence type="ECO:0000313" key="2">
    <source>
        <dbReference type="Proteomes" id="UP000061489"/>
    </source>
</evidence>
<dbReference type="STRING" id="1420916.AU14_17675"/>
<protein>
    <submittedName>
        <fullName evidence="1">Uncharacterized protein</fullName>
    </submittedName>
</protein>
<reference evidence="1 2" key="1">
    <citation type="journal article" date="2014" name="Genome Announc.">
        <title>Draft Genome Sequences of Marinobacter similis A3d10T and Marinobacter salarius R9SW1T.</title>
        <authorList>
            <person name="Ivanova E.P."/>
            <person name="Ng H.J."/>
            <person name="Webb H.K."/>
            <person name="Feng G."/>
            <person name="Oshima K."/>
            <person name="Hattori M."/>
            <person name="Ohkuma M."/>
            <person name="Sergeev A.F."/>
            <person name="Mikhailov V.V."/>
            <person name="Crawford R.J."/>
            <person name="Sawabe T."/>
        </authorList>
    </citation>
    <scope>NUCLEOTIDE SEQUENCE [LARGE SCALE GENOMIC DNA]</scope>
    <source>
        <strain evidence="1 2">A3d10</strain>
    </source>
</reference>
<evidence type="ECO:0000313" key="1">
    <source>
        <dbReference type="EMBL" id="AHI30296.1"/>
    </source>
</evidence>
<dbReference type="Proteomes" id="UP000061489">
    <property type="component" value="Chromosome"/>
</dbReference>
<sequence length="57" mass="6356">MKAKIIDTVLTLLFACAVISYFVSAYKLFTFDHWTGMELARLIGLFMPPLGAILGVF</sequence>
<keyword evidence="2" id="KW-1185">Reference proteome</keyword>
<accession>W5YMG0</accession>
<organism evidence="1 2">
    <name type="scientific">Marinobacter similis</name>
    <dbReference type="NCBI Taxonomy" id="1420916"/>
    <lineage>
        <taxon>Bacteria</taxon>
        <taxon>Pseudomonadati</taxon>
        <taxon>Pseudomonadota</taxon>
        <taxon>Gammaproteobacteria</taxon>
        <taxon>Pseudomonadales</taxon>
        <taxon>Marinobacteraceae</taxon>
        <taxon>Marinobacter</taxon>
    </lineage>
</organism>
<dbReference type="HOGENOM" id="CLU_2991433_0_0_6"/>
<dbReference type="EMBL" id="CP007151">
    <property type="protein sequence ID" value="AHI30296.1"/>
    <property type="molecule type" value="Genomic_DNA"/>
</dbReference>